<gene>
    <name evidence="11" type="ORF">BS411_10970</name>
</gene>
<dbReference type="InterPro" id="IPR044925">
    <property type="entry name" value="His-Me_finger_sf"/>
</dbReference>
<evidence type="ECO:0000256" key="6">
    <source>
        <dbReference type="ARBA" id="ARBA00023022"/>
    </source>
</evidence>
<accession>A0A2T7B4U7</accession>
<keyword evidence="6" id="KW-0044">Antibiotic</keyword>
<dbReference type="GO" id="GO:0016787">
    <property type="term" value="F:hydrolase activity"/>
    <property type="evidence" value="ECO:0007669"/>
    <property type="project" value="UniProtKB-KW"/>
</dbReference>
<dbReference type="InterPro" id="IPR037146">
    <property type="entry name" value="Colicin/pyocin_DNase_dom_sf"/>
</dbReference>
<organism evidence="11">
    <name type="scientific">Cronobacter turicensis</name>
    <dbReference type="NCBI Taxonomy" id="413502"/>
    <lineage>
        <taxon>Bacteria</taxon>
        <taxon>Pseudomonadati</taxon>
        <taxon>Pseudomonadota</taxon>
        <taxon>Gammaproteobacteria</taxon>
        <taxon>Enterobacterales</taxon>
        <taxon>Enterobacteriaceae</taxon>
        <taxon>Cronobacter</taxon>
    </lineage>
</organism>
<dbReference type="Gene3D" id="3.90.540.10">
    <property type="entry name" value="Colicin/pyocin, DNase domain"/>
    <property type="match status" value="1"/>
</dbReference>
<dbReference type="SUPFAM" id="SSF69369">
    <property type="entry name" value="Cloacin translocation domain"/>
    <property type="match status" value="1"/>
</dbReference>
<sequence>MGSGNGADNAHNNQFGGGGRGPTGGVNMGSGSSGNSSDRGNGGYVLSPAKPGEVAGRWVNGEFRIEVSRGMNWVSDNSIHWSDGKKGGEGRDNLRTNVTAPIPSGFRAAVDGYIYTVTVDGHNNITNVSLYSRPVYNSRKDWKKGETSRQAQARALVQVQLDAKKAAAAAAAAAAAKKAAEAAAAAEAKRKAAEEAKRKQAEWDAAHPVEAAQRDVNSAASKASSAQNKINADNSQVSKNNAAITARQPQVTQLSKEIEVLGKQVGQFGNFDPARSIMLLNKELRPRQVKRDQLQNEINSFQSQNNALRNDISAQTNSLKAANTELANAQARLKKAQADAQAKRQAELARQAAEAARVKAEKESAAKAQAEAEAKAQAEAEAATKAATLEAARSRLEEQNVFAFTGFPAVEMSASPIVFAETGLGGFALGEPAATIAWSSIRTIIADLVGTVISGSGIGALIASISYIPKAGEGSDQVPGREDINMFMSAMPADAIKLPSDAALKIAADANGTVDMAVRGRLYFKDNELKTYLVRTVNPSAVKVLNASVDKVTGLFSVTIPAESGLPSRTILVSPDNAPGYKGLPPLVTPAHGEAVPSDTGNQNPVNTTPVIENFPMADDMDFRDAILIFPADSGLKPIYVMLQSARDLPGTVEGKGTDITGVWLGSANKDLGAPVPTRIADKLRDRHFKNFDSFREAFWKEVAADQELASQFTKANISRMKEGNSPRVRVSDQAGGRVSFEIHHVELISSGGEVYDVDNLRVVTPKQHIKIHSGK</sequence>
<comment type="caution">
    <text evidence="11">The sequence shown here is derived from an EMBL/GenBank/DDBJ whole genome shotgun (WGS) entry which is preliminary data.</text>
</comment>
<protein>
    <submittedName>
        <fullName evidence="11">S-type Pyocin domain-containing protein</fullName>
    </submittedName>
</protein>
<name>A0A2T7B4U7_9ENTR</name>
<evidence type="ECO:0000256" key="8">
    <source>
        <dbReference type="SAM" id="Coils"/>
    </source>
</evidence>
<dbReference type="InterPro" id="IPR003615">
    <property type="entry name" value="HNH_nuc"/>
</dbReference>
<reference evidence="11" key="1">
    <citation type="submission" date="2016-12" db="EMBL/GenBank/DDBJ databases">
        <title>Analysis of the Molecular Diversity Among Cronobacter Species Isolated from Filth Flies Using a Pan Genomic DNA Microarray.</title>
        <authorList>
            <person name="Pava-Ripoll M."/>
            <person name="Tall B."/>
            <person name="Farber J."/>
            <person name="Fanning S."/>
            <person name="Lehner A."/>
            <person name="Stephan R."/>
            <person name="Pagotto F."/>
            <person name="Iverson C."/>
            <person name="Ziobro G."/>
            <person name="Miller A."/>
            <person name="Pearson R."/>
            <person name="Yan Q."/>
            <person name="Kim M."/>
            <person name="Jeong S."/>
            <person name="Park J."/>
            <person name="Jun S."/>
            <person name="Choi H."/>
            <person name="Chung T."/>
            <person name="Yoo Y."/>
            <person name="Park E."/>
            <person name="Hwang S."/>
            <person name="Lee B."/>
            <person name="Sathyamoorthy V."/>
            <person name="Carter L."/>
            <person name="Mammel M."/>
            <person name="Jackson S."/>
            <person name="Kothary M."/>
            <person name="Patel I."/>
            <person name="Grim C."/>
            <person name="Gopinath G."/>
            <person name="Gangiredla J."/>
            <person name="Chase H."/>
        </authorList>
    </citation>
    <scope>NUCLEOTIDE SEQUENCE [LARGE SCALE GENOMIC DNA]</scope>
    <source>
        <strain evidence="11">MOD1-Sh41s</strain>
    </source>
</reference>
<feature type="compositionally biased region" description="Basic and acidic residues" evidence="9">
    <location>
        <begin position="193"/>
        <end position="207"/>
    </location>
</feature>
<keyword evidence="7" id="KW-0078">Bacteriocin</keyword>
<dbReference type="InterPro" id="IPR016128">
    <property type="entry name" value="Pyosin/cloacin_T_dom"/>
</dbReference>
<keyword evidence="8" id="KW-0175">Coiled coil</keyword>
<dbReference type="SUPFAM" id="SSF54060">
    <property type="entry name" value="His-Me finger endonucleases"/>
    <property type="match status" value="1"/>
</dbReference>
<dbReference type="Pfam" id="PF06958">
    <property type="entry name" value="Pyocin_S"/>
    <property type="match status" value="1"/>
</dbReference>
<evidence type="ECO:0000313" key="11">
    <source>
        <dbReference type="EMBL" id="PUX22039.1"/>
    </source>
</evidence>
<dbReference type="Gene3D" id="1.10.287.620">
    <property type="entry name" value="Helix Hairpins"/>
    <property type="match status" value="1"/>
</dbReference>
<dbReference type="EMBL" id="MSAG01000017">
    <property type="protein sequence ID" value="PUX22039.1"/>
    <property type="molecule type" value="Genomic_DNA"/>
</dbReference>
<evidence type="ECO:0000256" key="5">
    <source>
        <dbReference type="ARBA" id="ARBA00022801"/>
    </source>
</evidence>
<dbReference type="GO" id="GO:0004519">
    <property type="term" value="F:endonuclease activity"/>
    <property type="evidence" value="ECO:0007669"/>
    <property type="project" value="UniProtKB-KW"/>
</dbReference>
<evidence type="ECO:0000256" key="3">
    <source>
        <dbReference type="ARBA" id="ARBA00022722"/>
    </source>
</evidence>
<keyword evidence="4" id="KW-0255">Endonuclease</keyword>
<evidence type="ECO:0000259" key="10">
    <source>
        <dbReference type="Pfam" id="PF06958"/>
    </source>
</evidence>
<dbReference type="InterPro" id="IPR036302">
    <property type="entry name" value="Pyosin/cloacin_T_dom_sf"/>
</dbReference>
<feature type="coiled-coil region" evidence="8">
    <location>
        <begin position="291"/>
        <end position="399"/>
    </location>
</feature>
<dbReference type="RefSeq" id="WP_075198483.1">
    <property type="nucleotide sequence ID" value="NZ_CP187984.1"/>
</dbReference>
<dbReference type="GO" id="GO:0042742">
    <property type="term" value="P:defense response to bacterium"/>
    <property type="evidence" value="ECO:0007669"/>
    <property type="project" value="UniProtKB-KW"/>
</dbReference>
<evidence type="ECO:0000256" key="9">
    <source>
        <dbReference type="SAM" id="MobiDB-lite"/>
    </source>
</evidence>
<feature type="region of interest" description="Disordered" evidence="9">
    <location>
        <begin position="1"/>
        <end position="51"/>
    </location>
</feature>
<dbReference type="GO" id="GO:0031640">
    <property type="term" value="P:killing of cells of another organism"/>
    <property type="evidence" value="ECO:0007669"/>
    <property type="project" value="UniProtKB-KW"/>
</dbReference>
<feature type="compositionally biased region" description="Gly residues" evidence="9">
    <location>
        <begin position="15"/>
        <end position="32"/>
    </location>
</feature>
<evidence type="ECO:0000256" key="2">
    <source>
        <dbReference type="ARBA" id="ARBA00022529"/>
    </source>
</evidence>
<evidence type="ECO:0000256" key="7">
    <source>
        <dbReference type="ARBA" id="ARBA00023048"/>
    </source>
</evidence>
<dbReference type="CDD" id="cd00085">
    <property type="entry name" value="HNHc"/>
    <property type="match status" value="1"/>
</dbReference>
<comment type="similarity">
    <text evidence="1">Belongs to the colicin/pyosin nuclease family.</text>
</comment>
<evidence type="ECO:0000256" key="1">
    <source>
        <dbReference type="ARBA" id="ARBA00006811"/>
    </source>
</evidence>
<dbReference type="Pfam" id="PF21431">
    <property type="entry name" value="Col-Pyo_DNase"/>
    <property type="match status" value="1"/>
</dbReference>
<proteinExistence type="inferred from homology"/>
<keyword evidence="3" id="KW-0540">Nuclease</keyword>
<dbReference type="AlphaFoldDB" id="A0A2T7B4U7"/>
<keyword evidence="2" id="KW-0929">Antimicrobial</keyword>
<evidence type="ECO:0000256" key="4">
    <source>
        <dbReference type="ARBA" id="ARBA00022759"/>
    </source>
</evidence>
<dbReference type="OrthoDB" id="6975388at2"/>
<keyword evidence="5" id="KW-0378">Hydrolase</keyword>
<feature type="domain" description="Pyosin/cloacin translocation" evidence="10">
    <location>
        <begin position="507"/>
        <end position="642"/>
    </location>
</feature>
<feature type="region of interest" description="Disordered" evidence="9">
    <location>
        <begin position="193"/>
        <end position="244"/>
    </location>
</feature>
<feature type="compositionally biased region" description="Polar residues" evidence="9">
    <location>
        <begin position="227"/>
        <end position="244"/>
    </location>
</feature>